<evidence type="ECO:0000313" key="2">
    <source>
        <dbReference type="EMBL" id="MFC7081938.1"/>
    </source>
</evidence>
<dbReference type="RefSeq" id="WP_382210204.1">
    <property type="nucleotide sequence ID" value="NZ_JBHSZH010000005.1"/>
</dbReference>
<reference evidence="2 3" key="1">
    <citation type="journal article" date="2019" name="Int. J. Syst. Evol. Microbiol.">
        <title>The Global Catalogue of Microorganisms (GCM) 10K type strain sequencing project: providing services to taxonomists for standard genome sequencing and annotation.</title>
        <authorList>
            <consortium name="The Broad Institute Genomics Platform"/>
            <consortium name="The Broad Institute Genome Sequencing Center for Infectious Disease"/>
            <person name="Wu L."/>
            <person name="Ma J."/>
        </authorList>
    </citation>
    <scope>NUCLEOTIDE SEQUENCE [LARGE SCALE GENOMIC DNA]</scope>
    <source>
        <strain evidence="2 3">DT72</strain>
    </source>
</reference>
<organism evidence="2 3">
    <name type="scientific">Halorussus caseinilyticus</name>
    <dbReference type="NCBI Taxonomy" id="3034025"/>
    <lineage>
        <taxon>Archaea</taxon>
        <taxon>Methanobacteriati</taxon>
        <taxon>Methanobacteriota</taxon>
        <taxon>Stenosarchaea group</taxon>
        <taxon>Halobacteria</taxon>
        <taxon>Halobacteriales</taxon>
        <taxon>Haladaptataceae</taxon>
        <taxon>Halorussus</taxon>
    </lineage>
</organism>
<dbReference type="InterPro" id="IPR017850">
    <property type="entry name" value="Alkaline_phosphatase_core_sf"/>
</dbReference>
<dbReference type="InterPro" id="IPR052701">
    <property type="entry name" value="GAG_Ulvan_Degrading_Sulfatases"/>
</dbReference>
<dbReference type="InterPro" id="IPR000917">
    <property type="entry name" value="Sulfatase_N"/>
</dbReference>
<name>A0ABD5WS03_9EURY</name>
<comment type="caution">
    <text evidence="2">The sequence shown here is derived from an EMBL/GenBank/DDBJ whole genome shotgun (WGS) entry which is preliminary data.</text>
</comment>
<dbReference type="AlphaFoldDB" id="A0ABD5WS03"/>
<sequence>MEDPTGDGYSTGLFTPNLIVSKSSNLSACFETVERPDDDEGPRQPAQRYARAFLDWQADRDGPWAACLNLMDSHWPYTPEDEYDRWTTPTMLHVANEVYGDPIAPQYAGGRAWGELDTLEAFYDGGIRQSDHAVREIVETLKRRNALDDTLVVVTSDHGEGFGERSRVEPAVRLADHNWGIHECLTHVPLVVRYPGQTESEVVERVVSLTDFPRVVAETVDGTADSSSFVTDGPVFSSTYRLREEDRDQFDADVSDYIGPWRAIYTDGERGVEKRVASRNRGALVTVRDAQNAWTEKRLDPAEIHARLKEREDFPTRRERR</sequence>
<dbReference type="PANTHER" id="PTHR43751">
    <property type="entry name" value="SULFATASE"/>
    <property type="match status" value="1"/>
</dbReference>
<gene>
    <name evidence="2" type="ORF">ACFQJ6_19435</name>
</gene>
<dbReference type="Gene3D" id="3.40.720.10">
    <property type="entry name" value="Alkaline Phosphatase, subunit A"/>
    <property type="match status" value="1"/>
</dbReference>
<dbReference type="Proteomes" id="UP001596407">
    <property type="component" value="Unassembled WGS sequence"/>
</dbReference>
<accession>A0ABD5WS03</accession>
<dbReference type="EMBL" id="JBHSZH010000005">
    <property type="protein sequence ID" value="MFC7081938.1"/>
    <property type="molecule type" value="Genomic_DNA"/>
</dbReference>
<dbReference type="PANTHER" id="PTHR43751:SF3">
    <property type="entry name" value="SULFATASE N-TERMINAL DOMAIN-CONTAINING PROTEIN"/>
    <property type="match status" value="1"/>
</dbReference>
<protein>
    <submittedName>
        <fullName evidence="2">Sulfatase-like hydrolase/transferase</fullName>
    </submittedName>
</protein>
<feature type="domain" description="Sulfatase N-terminal" evidence="1">
    <location>
        <begin position="31"/>
        <end position="216"/>
    </location>
</feature>
<dbReference type="Pfam" id="PF00884">
    <property type="entry name" value="Sulfatase"/>
    <property type="match status" value="1"/>
</dbReference>
<evidence type="ECO:0000313" key="3">
    <source>
        <dbReference type="Proteomes" id="UP001596407"/>
    </source>
</evidence>
<proteinExistence type="predicted"/>
<evidence type="ECO:0000259" key="1">
    <source>
        <dbReference type="Pfam" id="PF00884"/>
    </source>
</evidence>
<dbReference type="SUPFAM" id="SSF53649">
    <property type="entry name" value="Alkaline phosphatase-like"/>
    <property type="match status" value="1"/>
</dbReference>
<keyword evidence="3" id="KW-1185">Reference proteome</keyword>